<dbReference type="EMBL" id="BK015870">
    <property type="protein sequence ID" value="DAD70832.1"/>
    <property type="molecule type" value="Genomic_DNA"/>
</dbReference>
<evidence type="ECO:0000313" key="1">
    <source>
        <dbReference type="EMBL" id="DAD70832.1"/>
    </source>
</evidence>
<proteinExistence type="predicted"/>
<accession>A0A8S5LLV6</accession>
<protein>
    <submittedName>
        <fullName evidence="1">Uncharacterized protein</fullName>
    </submittedName>
</protein>
<organism evidence="1">
    <name type="scientific">Siphoviridae sp. ctKcB20</name>
    <dbReference type="NCBI Taxonomy" id="2827568"/>
    <lineage>
        <taxon>Viruses</taxon>
        <taxon>Duplodnaviria</taxon>
        <taxon>Heunggongvirae</taxon>
        <taxon>Uroviricota</taxon>
        <taxon>Caudoviricetes</taxon>
    </lineage>
</organism>
<name>A0A8S5LLV6_9CAUD</name>
<reference evidence="1" key="1">
    <citation type="journal article" date="2021" name="Proc. Natl. Acad. Sci. U.S.A.">
        <title>A Catalog of Tens of Thousands of Viruses from Human Metagenomes Reveals Hidden Associations with Chronic Diseases.</title>
        <authorList>
            <person name="Tisza M.J."/>
            <person name="Buck C.B."/>
        </authorList>
    </citation>
    <scope>NUCLEOTIDE SEQUENCE</scope>
    <source>
        <strain evidence="1">CtKcB20</strain>
    </source>
</reference>
<sequence length="46" mass="5087">MFHYQLLTGSSYPSPILCCVELDTSFILGLNDVFDKCAELAFVTAL</sequence>